<reference evidence="1 2" key="1">
    <citation type="journal article" date="2011" name="PLoS Genet.">
        <title>Azospirillum genomes reveal transition of bacteria from aquatic to terrestrial environments.</title>
        <authorList>
            <person name="Wisniewski-Dye F."/>
            <person name="Borziak K."/>
            <person name="Khalsa-Moyers G."/>
            <person name="Alexandre G."/>
            <person name="Sukharnikov L.O."/>
            <person name="Wuichet K."/>
            <person name="Hurst G.B."/>
            <person name="McDonald W.H."/>
            <person name="Robertson J.S."/>
            <person name="Barbe V."/>
            <person name="Calteau A."/>
            <person name="Rouy Z."/>
            <person name="Mangenot S."/>
            <person name="Prigent-Combaret C."/>
            <person name="Normand P."/>
            <person name="Boyer M."/>
            <person name="Siguier P."/>
            <person name="Dessaux Y."/>
            <person name="Elmerich C."/>
            <person name="Condemine G."/>
            <person name="Krishnen G."/>
            <person name="Kennedy I."/>
            <person name="Paterson A.H."/>
            <person name="Gonzalez V."/>
            <person name="Mavingui P."/>
            <person name="Zhulin I.B."/>
        </authorList>
    </citation>
    <scope>NUCLEOTIDE SEQUENCE [LARGE SCALE GENOMIC DNA]</scope>
    <source>
        <strain evidence="1 2">Sp245</strain>
    </source>
</reference>
<dbReference type="KEGG" id="abs:AZOBR_10533"/>
<protein>
    <submittedName>
        <fullName evidence="1">Uncharacterized protein</fullName>
    </submittedName>
</protein>
<gene>
    <name evidence="1" type="ORF">AZOBR_10533</name>
</gene>
<dbReference type="Proteomes" id="UP000007319">
    <property type="component" value="Chromosome"/>
</dbReference>
<organism evidence="1 2">
    <name type="scientific">Azospirillum baldaniorum</name>
    <dbReference type="NCBI Taxonomy" id="1064539"/>
    <lineage>
        <taxon>Bacteria</taxon>
        <taxon>Pseudomonadati</taxon>
        <taxon>Pseudomonadota</taxon>
        <taxon>Alphaproteobacteria</taxon>
        <taxon>Rhodospirillales</taxon>
        <taxon>Azospirillaceae</taxon>
        <taxon>Azospirillum</taxon>
    </lineage>
</organism>
<sequence length="26" mass="3020">MLWLFGYHKTVLQNRQPYSPAGGAKR</sequence>
<dbReference type="EMBL" id="HE577327">
    <property type="protein sequence ID" value="CCC96746.1"/>
    <property type="molecule type" value="Genomic_DNA"/>
</dbReference>
<dbReference type="AlphaFoldDB" id="A0A9P1JNK1"/>
<keyword evidence="2" id="KW-1185">Reference proteome</keyword>
<proteinExistence type="predicted"/>
<accession>A0A9P1JNK1</accession>
<evidence type="ECO:0000313" key="1">
    <source>
        <dbReference type="EMBL" id="CCC96746.1"/>
    </source>
</evidence>
<name>A0A9P1JNK1_9PROT</name>
<evidence type="ECO:0000313" key="2">
    <source>
        <dbReference type="Proteomes" id="UP000007319"/>
    </source>
</evidence>